<organism evidence="2 3">
    <name type="scientific">Actinidia rufa</name>
    <dbReference type="NCBI Taxonomy" id="165716"/>
    <lineage>
        <taxon>Eukaryota</taxon>
        <taxon>Viridiplantae</taxon>
        <taxon>Streptophyta</taxon>
        <taxon>Embryophyta</taxon>
        <taxon>Tracheophyta</taxon>
        <taxon>Spermatophyta</taxon>
        <taxon>Magnoliopsida</taxon>
        <taxon>eudicotyledons</taxon>
        <taxon>Gunneridae</taxon>
        <taxon>Pentapetalae</taxon>
        <taxon>asterids</taxon>
        <taxon>Ericales</taxon>
        <taxon>Actinidiaceae</taxon>
        <taxon>Actinidia</taxon>
    </lineage>
</organism>
<feature type="region of interest" description="Disordered" evidence="1">
    <location>
        <begin position="142"/>
        <end position="165"/>
    </location>
</feature>
<comment type="caution">
    <text evidence="2">The sequence shown here is derived from an EMBL/GenBank/DDBJ whole genome shotgun (WGS) entry which is preliminary data.</text>
</comment>
<dbReference type="OrthoDB" id="1909330at2759"/>
<feature type="compositionally biased region" description="Basic and acidic residues" evidence="1">
    <location>
        <begin position="143"/>
        <end position="165"/>
    </location>
</feature>
<dbReference type="EMBL" id="BJWL01000339">
    <property type="protein sequence ID" value="GFS39994.1"/>
    <property type="molecule type" value="Genomic_DNA"/>
</dbReference>
<gene>
    <name evidence="2" type="ORF">Acr_00g0066040</name>
</gene>
<evidence type="ECO:0000313" key="3">
    <source>
        <dbReference type="Proteomes" id="UP000585474"/>
    </source>
</evidence>
<keyword evidence="3" id="KW-1185">Reference proteome</keyword>
<evidence type="ECO:0000313" key="2">
    <source>
        <dbReference type="EMBL" id="GFS39994.1"/>
    </source>
</evidence>
<dbReference type="AlphaFoldDB" id="A0A7J0DPZ2"/>
<sequence>MVRDLYDDAKAEPSLMERVKEVQANLDVKFPTFVKLMIRSNVNVGFLLVYIVRTSELDEVDGANALLHLKADTRRCNSEITNEATSIGNTSRARNLSLSNHDGFTSRRESSKALEEACPSLGSLHARLDRLDSLALEATEAIETQKDRRTMPGRVQTEEEQKTLQ</sequence>
<name>A0A7J0DPZ2_9ERIC</name>
<proteinExistence type="predicted"/>
<dbReference type="Proteomes" id="UP000585474">
    <property type="component" value="Unassembled WGS sequence"/>
</dbReference>
<accession>A0A7J0DPZ2</accession>
<reference evidence="3" key="1">
    <citation type="submission" date="2019-07" db="EMBL/GenBank/DDBJ databases">
        <title>De Novo Assembly of kiwifruit Actinidia rufa.</title>
        <authorList>
            <person name="Sugita-Konishi S."/>
            <person name="Sato K."/>
            <person name="Mori E."/>
            <person name="Abe Y."/>
            <person name="Kisaki G."/>
            <person name="Hamano K."/>
            <person name="Suezawa K."/>
            <person name="Otani M."/>
            <person name="Fukuda T."/>
            <person name="Manabe T."/>
            <person name="Gomi K."/>
            <person name="Tabuchi M."/>
            <person name="Akimitsu K."/>
            <person name="Kataoka I."/>
        </authorList>
    </citation>
    <scope>NUCLEOTIDE SEQUENCE [LARGE SCALE GENOMIC DNA]</scope>
    <source>
        <strain evidence="3">cv. Fuchu</strain>
    </source>
</reference>
<evidence type="ECO:0000256" key="1">
    <source>
        <dbReference type="SAM" id="MobiDB-lite"/>
    </source>
</evidence>
<protein>
    <submittedName>
        <fullName evidence="2">Uncharacterized protein</fullName>
    </submittedName>
</protein>